<name>A0A8J3K6W0_9ACTN</name>
<dbReference type="EMBL" id="BONG01000017">
    <property type="protein sequence ID" value="GIF89604.1"/>
    <property type="molecule type" value="Genomic_DNA"/>
</dbReference>
<dbReference type="GO" id="GO:0003988">
    <property type="term" value="F:acetyl-CoA C-acyltransferase activity"/>
    <property type="evidence" value="ECO:0007669"/>
    <property type="project" value="UniProtKB-ARBA"/>
</dbReference>
<dbReference type="FunFam" id="3.40.47.10:FF:000010">
    <property type="entry name" value="Acetyl-CoA acetyltransferase (Thiolase)"/>
    <property type="match status" value="1"/>
</dbReference>
<dbReference type="Pfam" id="PF00108">
    <property type="entry name" value="Thiolase_N"/>
    <property type="match status" value="1"/>
</dbReference>
<dbReference type="PANTHER" id="PTHR18919">
    <property type="entry name" value="ACETYL-COA C-ACYLTRANSFERASE"/>
    <property type="match status" value="1"/>
</dbReference>
<dbReference type="InterPro" id="IPR016039">
    <property type="entry name" value="Thiolase-like"/>
</dbReference>
<dbReference type="Pfam" id="PF02803">
    <property type="entry name" value="Thiolase_C"/>
    <property type="match status" value="1"/>
</dbReference>
<comment type="similarity">
    <text evidence="1 5">Belongs to the thiolase-like superfamily. Thiolase family.</text>
</comment>
<dbReference type="InterPro" id="IPR020616">
    <property type="entry name" value="Thiolase_N"/>
</dbReference>
<proteinExistence type="inferred from homology"/>
<dbReference type="CDD" id="cd00751">
    <property type="entry name" value="thiolase"/>
    <property type="match status" value="1"/>
</dbReference>
<feature type="domain" description="Thiolase C-terminal" evidence="7">
    <location>
        <begin position="268"/>
        <end position="389"/>
    </location>
</feature>
<gene>
    <name evidence="8" type="primary">fadA_2</name>
    <name evidence="8" type="ORF">Cch02nite_30480</name>
</gene>
<dbReference type="PANTHER" id="PTHR18919:SF12">
    <property type="entry name" value="ACYLTRANSFERASE RV0859-RELATED"/>
    <property type="match status" value="1"/>
</dbReference>
<evidence type="ECO:0000256" key="2">
    <source>
        <dbReference type="ARBA" id="ARBA00022679"/>
    </source>
</evidence>
<reference evidence="8 9" key="1">
    <citation type="submission" date="2021-01" db="EMBL/GenBank/DDBJ databases">
        <title>Whole genome shotgun sequence of Catellatospora chokoriensis NBRC 107358.</title>
        <authorList>
            <person name="Komaki H."/>
            <person name="Tamura T."/>
        </authorList>
    </citation>
    <scope>NUCLEOTIDE SEQUENCE [LARGE SCALE GENOMIC DNA]</scope>
    <source>
        <strain evidence="8 9">NBRC 107358</strain>
    </source>
</reference>
<evidence type="ECO:0000256" key="5">
    <source>
        <dbReference type="RuleBase" id="RU003557"/>
    </source>
</evidence>
<dbReference type="SUPFAM" id="SSF53901">
    <property type="entry name" value="Thiolase-like"/>
    <property type="match status" value="2"/>
</dbReference>
<dbReference type="InterPro" id="IPR020617">
    <property type="entry name" value="Thiolase_C"/>
</dbReference>
<keyword evidence="3 5" id="KW-0012">Acyltransferase</keyword>
<feature type="domain" description="Thiolase N-terminal" evidence="6">
    <location>
        <begin position="7"/>
        <end position="258"/>
    </location>
</feature>
<dbReference type="PIRSF" id="PIRSF000429">
    <property type="entry name" value="Ac-CoA_Ac_transf"/>
    <property type="match status" value="1"/>
</dbReference>
<keyword evidence="2 5" id="KW-0808">Transferase</keyword>
<dbReference type="RefSeq" id="WP_191842407.1">
    <property type="nucleotide sequence ID" value="NZ_BAAALB010000029.1"/>
</dbReference>
<dbReference type="PROSITE" id="PS00099">
    <property type="entry name" value="THIOLASE_3"/>
    <property type="match status" value="1"/>
</dbReference>
<feature type="active site" description="Proton acceptor" evidence="4">
    <location>
        <position position="377"/>
    </location>
</feature>
<keyword evidence="9" id="KW-1185">Reference proteome</keyword>
<feature type="active site" description="Acyl-thioester intermediate" evidence="4">
    <location>
        <position position="91"/>
    </location>
</feature>
<dbReference type="Gene3D" id="3.40.47.10">
    <property type="match status" value="2"/>
</dbReference>
<feature type="active site" description="Proton acceptor" evidence="4">
    <location>
        <position position="347"/>
    </location>
</feature>
<evidence type="ECO:0000259" key="6">
    <source>
        <dbReference type="Pfam" id="PF00108"/>
    </source>
</evidence>
<evidence type="ECO:0000259" key="7">
    <source>
        <dbReference type="Pfam" id="PF02803"/>
    </source>
</evidence>
<evidence type="ECO:0000256" key="1">
    <source>
        <dbReference type="ARBA" id="ARBA00010982"/>
    </source>
</evidence>
<evidence type="ECO:0000256" key="3">
    <source>
        <dbReference type="ARBA" id="ARBA00023315"/>
    </source>
</evidence>
<dbReference type="InterPro" id="IPR020610">
    <property type="entry name" value="Thiolase_AS"/>
</dbReference>
<dbReference type="InterPro" id="IPR002155">
    <property type="entry name" value="Thiolase"/>
</dbReference>
<accession>A0A8J3K6W0</accession>
<protein>
    <submittedName>
        <fullName evidence="8">Acetyl-CoA acyltransferase</fullName>
    </submittedName>
</protein>
<evidence type="ECO:0000313" key="8">
    <source>
        <dbReference type="EMBL" id="GIF89604.1"/>
    </source>
</evidence>
<sequence>MTSQAFLIDAVRTPFGRHKGELSGVRTDDLAAAPLVALLKRHPDLDPALIEDVILGDANGAGEDNRNVARMAALLAGLPATVPGVTVNRLCAAGAEAIVQGSRAVRAGDVDLVIAGGVESMSRAPFVMAKPDTAFPGEAKLWNTQLGWRMVNPLMPDAWTVPLGVAAQQVAHEFGIGREAQDAWALRSQQRAAAAWAQGRFDDRVFEVAGVARDESVRPDTSAAALAKLRPAFTPDGTVTAGNSSPVNDGAAATLVGSAAAVERLGVQPLGRIVASTVAGVSPERFSTGPVPAIRALLAKAKLGFDDIAAWELNEAFAAMVLSCLHELPEIDPELVNVDGGAIAYGHPLGASAPRVVMDLCHTLRRRGGGYGIAAACIGVGQGQAVLVHVE</sequence>
<dbReference type="AlphaFoldDB" id="A0A8J3K6W0"/>
<organism evidence="8 9">
    <name type="scientific">Catellatospora chokoriensis</name>
    <dbReference type="NCBI Taxonomy" id="310353"/>
    <lineage>
        <taxon>Bacteria</taxon>
        <taxon>Bacillati</taxon>
        <taxon>Actinomycetota</taxon>
        <taxon>Actinomycetes</taxon>
        <taxon>Micromonosporales</taxon>
        <taxon>Micromonosporaceae</taxon>
        <taxon>Catellatospora</taxon>
    </lineage>
</organism>
<dbReference type="Proteomes" id="UP000619293">
    <property type="component" value="Unassembled WGS sequence"/>
</dbReference>
<evidence type="ECO:0000313" key="9">
    <source>
        <dbReference type="Proteomes" id="UP000619293"/>
    </source>
</evidence>
<evidence type="ECO:0000256" key="4">
    <source>
        <dbReference type="PIRSR" id="PIRSR000429-1"/>
    </source>
</evidence>
<comment type="caution">
    <text evidence="8">The sequence shown here is derived from an EMBL/GenBank/DDBJ whole genome shotgun (WGS) entry which is preliminary data.</text>
</comment>
<dbReference type="NCBIfam" id="TIGR01930">
    <property type="entry name" value="AcCoA-C-Actrans"/>
    <property type="match status" value="1"/>
</dbReference>